<dbReference type="HOGENOM" id="CLU_080344_1_0_10"/>
<gene>
    <name evidence="2" type="ordered locus">Paes_1898</name>
</gene>
<organism evidence="2 3">
    <name type="scientific">Prosthecochloris aestuarii (strain DSM 271 / SK 413)</name>
    <dbReference type="NCBI Taxonomy" id="290512"/>
    <lineage>
        <taxon>Bacteria</taxon>
        <taxon>Pseudomonadati</taxon>
        <taxon>Chlorobiota</taxon>
        <taxon>Chlorobiia</taxon>
        <taxon>Chlorobiales</taxon>
        <taxon>Chlorobiaceae</taxon>
        <taxon>Prosthecochloris</taxon>
    </lineage>
</organism>
<dbReference type="RefSeq" id="WP_012506443.1">
    <property type="nucleotide sequence ID" value="NC_011059.1"/>
</dbReference>
<feature type="chain" id="PRO_5002822530" description="DUF541 domain-containing protein" evidence="1">
    <location>
        <begin position="25"/>
        <end position="236"/>
    </location>
</feature>
<reference evidence="2" key="1">
    <citation type="submission" date="2008-06" db="EMBL/GenBank/DDBJ databases">
        <title>Complete sequence of chromosome of Prosthecochloris aestuarii DSM 271.</title>
        <authorList>
            <consortium name="US DOE Joint Genome Institute"/>
            <person name="Lucas S."/>
            <person name="Copeland A."/>
            <person name="Lapidus A."/>
            <person name="Glavina del Rio T."/>
            <person name="Dalin E."/>
            <person name="Tice H."/>
            <person name="Bruce D."/>
            <person name="Goodwin L."/>
            <person name="Pitluck S."/>
            <person name="Schmutz J."/>
            <person name="Larimer F."/>
            <person name="Land M."/>
            <person name="Hauser L."/>
            <person name="Kyrpides N."/>
            <person name="Anderson I."/>
            <person name="Liu Z."/>
            <person name="Li T."/>
            <person name="Zhao F."/>
            <person name="Overmann J."/>
            <person name="Bryant D.A."/>
            <person name="Richardson P."/>
        </authorList>
    </citation>
    <scope>NUCLEOTIDE SEQUENCE [LARGE SCALE GENOMIC DNA]</scope>
    <source>
        <strain evidence="2">DSM 271</strain>
    </source>
</reference>
<dbReference type="Proteomes" id="UP000002725">
    <property type="component" value="Chromosome"/>
</dbReference>
<dbReference type="Pfam" id="PF04402">
    <property type="entry name" value="SIMPL"/>
    <property type="match status" value="1"/>
</dbReference>
<evidence type="ECO:0008006" key="4">
    <source>
        <dbReference type="Google" id="ProtNLM"/>
    </source>
</evidence>
<dbReference type="eggNOG" id="COG2968">
    <property type="taxonomic scope" value="Bacteria"/>
</dbReference>
<evidence type="ECO:0000313" key="2">
    <source>
        <dbReference type="EMBL" id="ACF46910.1"/>
    </source>
</evidence>
<name>B4S4L4_PROA2</name>
<dbReference type="Gene3D" id="3.30.110.170">
    <property type="entry name" value="Protein of unknown function (DUF541), domain 1"/>
    <property type="match status" value="1"/>
</dbReference>
<dbReference type="STRING" id="290512.Paes_1898"/>
<dbReference type="EMBL" id="CP001108">
    <property type="protein sequence ID" value="ACF46910.1"/>
    <property type="molecule type" value="Genomic_DNA"/>
</dbReference>
<evidence type="ECO:0000256" key="1">
    <source>
        <dbReference type="SAM" id="SignalP"/>
    </source>
</evidence>
<keyword evidence="3" id="KW-1185">Reference proteome</keyword>
<dbReference type="AlphaFoldDB" id="B4S4L4"/>
<proteinExistence type="predicted"/>
<dbReference type="PANTHER" id="PTHR34387:SF2">
    <property type="entry name" value="SLR1258 PROTEIN"/>
    <property type="match status" value="1"/>
</dbReference>
<dbReference type="KEGG" id="paa:Paes_1898"/>
<dbReference type="InterPro" id="IPR052022">
    <property type="entry name" value="26kDa_periplasmic_antigen"/>
</dbReference>
<dbReference type="InterPro" id="IPR007497">
    <property type="entry name" value="SIMPL/DUF541"/>
</dbReference>
<dbReference type="GO" id="GO:0006974">
    <property type="term" value="P:DNA damage response"/>
    <property type="evidence" value="ECO:0007669"/>
    <property type="project" value="TreeGrafter"/>
</dbReference>
<sequence>MKIISYTFLHCSLLLLFFSLPLSAADSSVAVSSTGSASIRPDMVEFTVLLTDTAPSASEATGRTAEKYRRVQDALRTQGVLAEDASSVSYGVRQQWEWDNASRRRVFKGYTSTHMLHVTVRRLENAGRVIDSSVKAGADEIQGIVFTSSRNEEVRRAALADAVRQARTDAEVMAKAANVSLGVLLDLQTAFSPFYPVGEFDAMPVRKLEAASPSTEVSPGTLVIKAKVFCRWALSR</sequence>
<accession>B4S4L4</accession>
<evidence type="ECO:0000313" key="3">
    <source>
        <dbReference type="Proteomes" id="UP000002725"/>
    </source>
</evidence>
<dbReference type="PANTHER" id="PTHR34387">
    <property type="entry name" value="SLR1258 PROTEIN"/>
    <property type="match status" value="1"/>
</dbReference>
<protein>
    <recommendedName>
        <fullName evidence="4">DUF541 domain-containing protein</fullName>
    </recommendedName>
</protein>
<keyword evidence="1" id="KW-0732">Signal</keyword>
<feature type="signal peptide" evidence="1">
    <location>
        <begin position="1"/>
        <end position="24"/>
    </location>
</feature>
<dbReference type="Gene3D" id="3.30.70.2970">
    <property type="entry name" value="Protein of unknown function (DUF541), domain 2"/>
    <property type="match status" value="1"/>
</dbReference>